<reference evidence="2 3" key="1">
    <citation type="journal article" date="2016" name="Mol. Biol. Evol.">
        <title>Genome-Wide Survey of Gut Fungi (Harpellales) Reveals the First Horizontally Transferred Ubiquitin Gene from a Mosquito Host.</title>
        <authorList>
            <person name="Wang Y."/>
            <person name="White M.M."/>
            <person name="Kvist S."/>
            <person name="Moncalvo J.M."/>
        </authorList>
    </citation>
    <scope>NUCLEOTIDE SEQUENCE [LARGE SCALE GENOMIC DNA]</scope>
    <source>
        <strain evidence="2 3">ALG-7-W6</strain>
    </source>
</reference>
<sequence length="89" mass="9646">MGLCRSPKIAVRIGDNVSKPTDYLCGLRQGCPASPILFDFYINDFFKGIKGVCVPGLISRIPGLLFADDAVLLVESEADMQIALNQITD</sequence>
<evidence type="ECO:0000313" key="3">
    <source>
        <dbReference type="Proteomes" id="UP000187455"/>
    </source>
</evidence>
<dbReference type="PROSITE" id="PS50878">
    <property type="entry name" value="RT_POL"/>
    <property type="match status" value="1"/>
</dbReference>
<organism evidence="2 3">
    <name type="scientific">Smittium mucronatum</name>
    <dbReference type="NCBI Taxonomy" id="133383"/>
    <lineage>
        <taxon>Eukaryota</taxon>
        <taxon>Fungi</taxon>
        <taxon>Fungi incertae sedis</taxon>
        <taxon>Zoopagomycota</taxon>
        <taxon>Kickxellomycotina</taxon>
        <taxon>Harpellomycetes</taxon>
        <taxon>Harpellales</taxon>
        <taxon>Legeriomycetaceae</taxon>
        <taxon>Smittium</taxon>
    </lineage>
</organism>
<dbReference type="AlphaFoldDB" id="A0A1R0H6H0"/>
<dbReference type="EMBL" id="LSSL01000357">
    <property type="protein sequence ID" value="OLY84790.1"/>
    <property type="molecule type" value="Genomic_DNA"/>
</dbReference>
<feature type="domain" description="Reverse transcriptase" evidence="1">
    <location>
        <begin position="1"/>
        <end position="89"/>
    </location>
</feature>
<evidence type="ECO:0000259" key="1">
    <source>
        <dbReference type="PROSITE" id="PS50878"/>
    </source>
</evidence>
<feature type="non-terminal residue" evidence="2">
    <location>
        <position position="89"/>
    </location>
</feature>
<dbReference type="STRING" id="133383.A0A1R0H6H0"/>
<accession>A0A1R0H6H0</accession>
<gene>
    <name evidence="2" type="ORF">AYI68_g1036</name>
</gene>
<protein>
    <recommendedName>
        <fullName evidence="1">Reverse transcriptase domain-containing protein</fullName>
    </recommendedName>
</protein>
<proteinExistence type="predicted"/>
<name>A0A1R0H6H0_9FUNG</name>
<comment type="caution">
    <text evidence="2">The sequence shown here is derived from an EMBL/GenBank/DDBJ whole genome shotgun (WGS) entry which is preliminary data.</text>
</comment>
<keyword evidence="3" id="KW-1185">Reference proteome</keyword>
<dbReference type="Proteomes" id="UP000187455">
    <property type="component" value="Unassembled WGS sequence"/>
</dbReference>
<dbReference type="OrthoDB" id="5534248at2759"/>
<dbReference type="Pfam" id="PF00078">
    <property type="entry name" value="RVT_1"/>
    <property type="match status" value="1"/>
</dbReference>
<dbReference type="InterPro" id="IPR000477">
    <property type="entry name" value="RT_dom"/>
</dbReference>
<evidence type="ECO:0000313" key="2">
    <source>
        <dbReference type="EMBL" id="OLY84790.1"/>
    </source>
</evidence>